<evidence type="ECO:0000313" key="2">
    <source>
        <dbReference type="EMBL" id="ANZ66022.1"/>
    </source>
</evidence>
<protein>
    <recommendedName>
        <fullName evidence="1">HTH cro/C1-type domain-containing protein</fullName>
    </recommendedName>
</protein>
<dbReference type="STRING" id="240427.AYR62_01010"/>
<accession>A0A1B2IVF1</accession>
<dbReference type="KEGG" id="lpd:AYR62_01010"/>
<dbReference type="AlphaFoldDB" id="A0A1B2IVF1"/>
<keyword evidence="3" id="KW-1185">Reference proteome</keyword>
<dbReference type="CDD" id="cd00093">
    <property type="entry name" value="HTH_XRE"/>
    <property type="match status" value="1"/>
</dbReference>
<dbReference type="Gene3D" id="1.10.260.40">
    <property type="entry name" value="lambda repressor-like DNA-binding domains"/>
    <property type="match status" value="1"/>
</dbReference>
<dbReference type="InterPro" id="IPR001387">
    <property type="entry name" value="Cro/C1-type_HTH"/>
</dbReference>
<reference evidence="2 3" key="1">
    <citation type="submission" date="2016-03" db="EMBL/GenBank/DDBJ databases">
        <title>Pediococcus and Lactobacillus from brewery environment - whole genome sequencing and assembly.</title>
        <authorList>
            <person name="Behr J."/>
            <person name="Geissler A.J."/>
            <person name="Vogel R.F."/>
        </authorList>
    </citation>
    <scope>NUCLEOTIDE SEQUENCE [LARGE SCALE GENOMIC DNA]</scope>
    <source>
        <strain evidence="2 3">TMW 1.1995</strain>
    </source>
</reference>
<feature type="domain" description="HTH cro/C1-type" evidence="1">
    <location>
        <begin position="87"/>
        <end position="118"/>
    </location>
</feature>
<dbReference type="Pfam" id="PF01381">
    <property type="entry name" value="HTH_3"/>
    <property type="match status" value="1"/>
</dbReference>
<dbReference type="RefSeq" id="WP_054710337.1">
    <property type="nucleotide sequence ID" value="NZ_CP014912.1"/>
</dbReference>
<sequence length="177" mass="20696">MINPTTQIKYHNIVTDKDEHYNVIELEEKAQVAEETVMNTHRYWVPINADISNRDNYLEPKTDPDFNIHADFAEYRKQFNFLTPAEIKATRERIGLSLRETATLLGMGFSTLSNIERDLVLQSYTQQLKLDYLTEPTQLKKLVSMHHSLIESRFEGRGLNAKKMFQTINTYLKTQNL</sequence>
<proteinExistence type="predicted"/>
<dbReference type="EMBL" id="CP014924">
    <property type="protein sequence ID" value="ANZ66022.1"/>
    <property type="molecule type" value="Genomic_DNA"/>
</dbReference>
<dbReference type="InterPro" id="IPR010982">
    <property type="entry name" value="Lambda_DNA-bd_dom_sf"/>
</dbReference>
<dbReference type="OrthoDB" id="2297049at2"/>
<evidence type="ECO:0000313" key="3">
    <source>
        <dbReference type="Proteomes" id="UP000093267"/>
    </source>
</evidence>
<organism evidence="2 3">
    <name type="scientific">Secundilactobacillus paracollinoides</name>
    <dbReference type="NCBI Taxonomy" id="240427"/>
    <lineage>
        <taxon>Bacteria</taxon>
        <taxon>Bacillati</taxon>
        <taxon>Bacillota</taxon>
        <taxon>Bacilli</taxon>
        <taxon>Lactobacillales</taxon>
        <taxon>Lactobacillaceae</taxon>
        <taxon>Secundilactobacillus</taxon>
    </lineage>
</organism>
<dbReference type="PROSITE" id="PS50943">
    <property type="entry name" value="HTH_CROC1"/>
    <property type="match status" value="1"/>
</dbReference>
<evidence type="ECO:0000259" key="1">
    <source>
        <dbReference type="PROSITE" id="PS50943"/>
    </source>
</evidence>
<gene>
    <name evidence="2" type="ORF">AYR63_01930</name>
</gene>
<dbReference type="Proteomes" id="UP000093267">
    <property type="component" value="Chromosome"/>
</dbReference>
<dbReference type="GO" id="GO:0003677">
    <property type="term" value="F:DNA binding"/>
    <property type="evidence" value="ECO:0007669"/>
    <property type="project" value="InterPro"/>
</dbReference>
<name>A0A1B2IVF1_9LACO</name>
<dbReference type="SUPFAM" id="SSF47413">
    <property type="entry name" value="lambda repressor-like DNA-binding domains"/>
    <property type="match status" value="1"/>
</dbReference>